<dbReference type="Pfam" id="PF18144">
    <property type="entry name" value="SMODS"/>
    <property type="match status" value="1"/>
</dbReference>
<comment type="caution">
    <text evidence="1">The sequence shown here is derived from an EMBL/GenBank/DDBJ whole genome shotgun (WGS) entry which is preliminary data.</text>
</comment>
<keyword evidence="2" id="KW-1185">Reference proteome</keyword>
<reference evidence="1 2" key="1">
    <citation type="submission" date="2023-05" db="EMBL/GenBank/DDBJ databases">
        <title>Gordonibacter KGMB12511T sp. nov., isolated from faeces of healthy Korean.</title>
        <authorList>
            <person name="Kim H.S."/>
            <person name="Kim J.-S."/>
            <person name="Suh M.K."/>
            <person name="Eom M.K."/>
            <person name="Do H.E."/>
            <person name="Lee J.-S."/>
        </authorList>
    </citation>
    <scope>NUCLEOTIDE SEQUENCE [LARGE SCALE GENOMIC DNA]</scope>
    <source>
        <strain evidence="1 2">KGMB12511</strain>
    </source>
</reference>
<protein>
    <recommendedName>
        <fullName evidence="3">Nucleotidyltransferase</fullName>
    </recommendedName>
</protein>
<dbReference type="Gene3D" id="3.30.460.10">
    <property type="entry name" value="Beta Polymerase, domain 2"/>
    <property type="match status" value="1"/>
</dbReference>
<sequence length="366" mass="41053">MTSIPHMRSYFDDFLKEIRLTDDQRSALIEAHERLRESLKKSDDLREAIVSTFLQGSYRRSTIIKPAAGQSSDVDVVVVTNIKEDEYTPSQALDMFVEFLEENYSGRYERQGRSWGIHLDDADIDLVPTSAPSEAFSRSEATKNALFSSLDVEALVNSGTTVDLYGSRTMEGINRILSSDDWKNEPLRIPNREAQIWEDTDPLSQISWTIEKNASCSGHYVNVVKAIKWWWRTKHPDKKYPKGYPLEHLIGNCCPDGIESVAEGVTLTFESIVALGSTKPILPDRGLPNDVMSSVSQSDYAKFYDAIVEAASFARMAFDAENTYEASTKWNELFGEEFPLAPEPESKAKFTARAGAATTLGEARFS</sequence>
<dbReference type="SUPFAM" id="SSF81301">
    <property type="entry name" value="Nucleotidyltransferase"/>
    <property type="match status" value="1"/>
</dbReference>
<accession>A0ABT7DMU9</accession>
<evidence type="ECO:0008006" key="3">
    <source>
        <dbReference type="Google" id="ProtNLM"/>
    </source>
</evidence>
<dbReference type="RefSeq" id="WP_283831239.1">
    <property type="nucleotide sequence ID" value="NZ_JASJEU010000007.1"/>
</dbReference>
<dbReference type="EMBL" id="JASJEU010000007">
    <property type="protein sequence ID" value="MDJ1649891.1"/>
    <property type="molecule type" value="Genomic_DNA"/>
</dbReference>
<dbReference type="Proteomes" id="UP001232750">
    <property type="component" value="Unassembled WGS sequence"/>
</dbReference>
<dbReference type="InterPro" id="IPR043519">
    <property type="entry name" value="NT_sf"/>
</dbReference>
<evidence type="ECO:0000313" key="2">
    <source>
        <dbReference type="Proteomes" id="UP001232750"/>
    </source>
</evidence>
<name>A0ABT7DMU9_9ACTN</name>
<gene>
    <name evidence="1" type="ORF">QNJ86_03665</name>
</gene>
<proteinExistence type="predicted"/>
<organism evidence="1 2">
    <name type="scientific">Gordonibacter faecis</name>
    <dbReference type="NCBI Taxonomy" id="3047475"/>
    <lineage>
        <taxon>Bacteria</taxon>
        <taxon>Bacillati</taxon>
        <taxon>Actinomycetota</taxon>
        <taxon>Coriobacteriia</taxon>
        <taxon>Eggerthellales</taxon>
        <taxon>Eggerthellaceae</taxon>
        <taxon>Gordonibacter</taxon>
    </lineage>
</organism>
<evidence type="ECO:0000313" key="1">
    <source>
        <dbReference type="EMBL" id="MDJ1649891.1"/>
    </source>
</evidence>